<keyword evidence="2" id="KW-0732">Signal</keyword>
<evidence type="ECO:0000256" key="2">
    <source>
        <dbReference type="SAM" id="SignalP"/>
    </source>
</evidence>
<gene>
    <name evidence="3" type="ORF">PR048_027072</name>
</gene>
<dbReference type="PANTHER" id="PTHR47326">
    <property type="entry name" value="TRANSPOSABLE ELEMENT TC3 TRANSPOSASE-LIKE PROTEIN"/>
    <property type="match status" value="1"/>
</dbReference>
<comment type="caution">
    <text evidence="3">The sequence shown here is derived from an EMBL/GenBank/DDBJ whole genome shotgun (WGS) entry which is preliminary data.</text>
</comment>
<sequence>MRAYLAACVFAMYCSLARGDLSEAGGGTSSRVPCTCGVFLSGDFIWGSREGPRGNAALMHEHPDPLPCTPLGIKHCTNRCLDLGPGTFTSCLRDLGPLPPARGTWDLYLLPEGPGTFTSCPRDLGPLPPARGTWDLYLLPEGPGIFTSCPRDLGPLPPARGTWDLYLLPEGPGTCTSCPRDLGPVPPARGTWDLYLLPEGPGTFEIGDMGQRTTACGTALQITNPLVSYIDSGWSRDSTASRGHVRDRRQFRRPTFPILGTMLDIVKHLPSSPLIVCVGPSTETATRRGNPCPETYRYRGTSISNQLYHSSTSAEGKSNVSDVPVLVCDRPHSRDFVSPINMVEYTFAEYTDMILVYGAVEGDGRAVRRLYQERYPQRATPSRTLNAPVTQRLREQGTFTADRNDCGAPKRRRTPELEEAVLHHVEQSPSTSTRSVACAMGVAPSIVWEVLHEQQLDYILTTSKGNHRRPRGRPDIRRVAGVNWQRIAQDRVLVREELQRRVGEHILIRRKRVLLQGRRAIQVSCRVTSSSISPMITLRLQPANANVKTMTECYCQDNDRMLLSRQWQNANVKTMAECYCQDNDRMLIQYVRYVQGHRRFIIIEARPLSAGEVQTEALVFPSGSHLNGSGLGVANPPRPDPPYYRHFQLARAVFACQEWFCDPV</sequence>
<dbReference type="PANTHER" id="PTHR47326:SF1">
    <property type="entry name" value="HTH PSQ-TYPE DOMAIN-CONTAINING PROTEIN"/>
    <property type="match status" value="1"/>
</dbReference>
<evidence type="ECO:0000313" key="4">
    <source>
        <dbReference type="Proteomes" id="UP001159363"/>
    </source>
</evidence>
<protein>
    <submittedName>
        <fullName evidence="3">Uncharacterized protein</fullName>
    </submittedName>
</protein>
<evidence type="ECO:0000256" key="1">
    <source>
        <dbReference type="SAM" id="MobiDB-lite"/>
    </source>
</evidence>
<accession>A0ABQ9GEE6</accession>
<reference evidence="3 4" key="1">
    <citation type="submission" date="2023-02" db="EMBL/GenBank/DDBJ databases">
        <title>LHISI_Scaffold_Assembly.</title>
        <authorList>
            <person name="Stuart O.P."/>
            <person name="Cleave R."/>
            <person name="Magrath M.J.L."/>
            <person name="Mikheyev A.S."/>
        </authorList>
    </citation>
    <scope>NUCLEOTIDE SEQUENCE [LARGE SCALE GENOMIC DNA]</scope>
    <source>
        <strain evidence="3">Daus_M_001</strain>
        <tissue evidence="3">Leg muscle</tissue>
    </source>
</reference>
<dbReference type="EMBL" id="JARBHB010000012">
    <property type="protein sequence ID" value="KAJ8870773.1"/>
    <property type="molecule type" value="Genomic_DNA"/>
</dbReference>
<name>A0ABQ9GEE6_9NEOP</name>
<proteinExistence type="predicted"/>
<organism evidence="3 4">
    <name type="scientific">Dryococelus australis</name>
    <dbReference type="NCBI Taxonomy" id="614101"/>
    <lineage>
        <taxon>Eukaryota</taxon>
        <taxon>Metazoa</taxon>
        <taxon>Ecdysozoa</taxon>
        <taxon>Arthropoda</taxon>
        <taxon>Hexapoda</taxon>
        <taxon>Insecta</taxon>
        <taxon>Pterygota</taxon>
        <taxon>Neoptera</taxon>
        <taxon>Polyneoptera</taxon>
        <taxon>Phasmatodea</taxon>
        <taxon>Verophasmatodea</taxon>
        <taxon>Anareolatae</taxon>
        <taxon>Phasmatidae</taxon>
        <taxon>Eurycanthinae</taxon>
        <taxon>Dryococelus</taxon>
    </lineage>
</organism>
<feature type="signal peptide" evidence="2">
    <location>
        <begin position="1"/>
        <end position="19"/>
    </location>
</feature>
<feature type="chain" id="PRO_5046421035" evidence="2">
    <location>
        <begin position="20"/>
        <end position="664"/>
    </location>
</feature>
<feature type="region of interest" description="Disordered" evidence="1">
    <location>
        <begin position="385"/>
        <end position="412"/>
    </location>
</feature>
<dbReference type="Proteomes" id="UP001159363">
    <property type="component" value="Chromosome 11"/>
</dbReference>
<keyword evidence="4" id="KW-1185">Reference proteome</keyword>
<evidence type="ECO:0000313" key="3">
    <source>
        <dbReference type="EMBL" id="KAJ8870773.1"/>
    </source>
</evidence>